<evidence type="ECO:0000256" key="3">
    <source>
        <dbReference type="ARBA" id="ARBA00013137"/>
    </source>
</evidence>
<evidence type="ECO:0000256" key="6">
    <source>
        <dbReference type="ARBA" id="ARBA00022827"/>
    </source>
</evidence>
<dbReference type="PANTHER" id="PTHR43400">
    <property type="entry name" value="FUMARATE REDUCTASE"/>
    <property type="match status" value="1"/>
</dbReference>
<comment type="cofactor">
    <cofactor evidence="1">
        <name>FMN</name>
        <dbReference type="ChEBI" id="CHEBI:58210"/>
    </cofactor>
</comment>
<dbReference type="SUPFAM" id="SSF51905">
    <property type="entry name" value="FAD/NAD(P)-binding domain"/>
    <property type="match status" value="1"/>
</dbReference>
<feature type="chain" id="PRO_5041438654" description="Urocanate reductase" evidence="9">
    <location>
        <begin position="28"/>
        <end position="673"/>
    </location>
</feature>
<dbReference type="InterPro" id="IPR007329">
    <property type="entry name" value="FMN-bd"/>
</dbReference>
<keyword evidence="12" id="KW-1185">Reference proteome</keyword>
<evidence type="ECO:0000256" key="9">
    <source>
        <dbReference type="SAM" id="SignalP"/>
    </source>
</evidence>
<dbReference type="Pfam" id="PF04205">
    <property type="entry name" value="FMN_bind"/>
    <property type="match status" value="1"/>
</dbReference>
<evidence type="ECO:0000256" key="4">
    <source>
        <dbReference type="ARBA" id="ARBA00015872"/>
    </source>
</evidence>
<dbReference type="RefSeq" id="WP_238317794.1">
    <property type="nucleotide sequence ID" value="NZ_BQKV01000098.1"/>
</dbReference>
<evidence type="ECO:0000259" key="10">
    <source>
        <dbReference type="SMART" id="SM00900"/>
    </source>
</evidence>
<feature type="signal peptide" evidence="9">
    <location>
        <begin position="1"/>
        <end position="27"/>
    </location>
</feature>
<dbReference type="GO" id="GO:0016020">
    <property type="term" value="C:membrane"/>
    <property type="evidence" value="ECO:0007669"/>
    <property type="project" value="InterPro"/>
</dbReference>
<dbReference type="PROSITE" id="PS51257">
    <property type="entry name" value="PROKAR_LIPOPROTEIN"/>
    <property type="match status" value="1"/>
</dbReference>
<gene>
    <name evidence="11" type="ORF">JCM17207_22070</name>
</gene>
<dbReference type="PANTHER" id="PTHR43400:SF10">
    <property type="entry name" value="3-OXOSTEROID 1-DEHYDROGENASE"/>
    <property type="match status" value="1"/>
</dbReference>
<dbReference type="SMART" id="SM00900">
    <property type="entry name" value="FMN_bind"/>
    <property type="match status" value="1"/>
</dbReference>
<keyword evidence="5" id="KW-0285">Flavoprotein</keyword>
<evidence type="ECO:0000256" key="5">
    <source>
        <dbReference type="ARBA" id="ARBA00022630"/>
    </source>
</evidence>
<comment type="cofactor">
    <cofactor evidence="2">
        <name>FAD</name>
        <dbReference type="ChEBI" id="CHEBI:57692"/>
    </cofactor>
</comment>
<comment type="caution">
    <text evidence="11">The sequence shown here is derived from an EMBL/GenBank/DDBJ whole genome shotgun (WGS) entry which is preliminary data.</text>
</comment>
<keyword evidence="6" id="KW-0274">FAD</keyword>
<dbReference type="EC" id="1.3.99.33" evidence="3"/>
<evidence type="ECO:0000256" key="2">
    <source>
        <dbReference type="ARBA" id="ARBA00001974"/>
    </source>
</evidence>
<keyword evidence="7" id="KW-0560">Oxidoreductase</keyword>
<dbReference type="EMBL" id="BQKV01000098">
    <property type="protein sequence ID" value="GJN65582.1"/>
    <property type="molecule type" value="Genomic_DNA"/>
</dbReference>
<comment type="catalytic activity">
    <reaction evidence="8">
        <text>dihydrourocanate + A = urocanate + AH2</text>
        <dbReference type="Rhea" id="RHEA:36059"/>
        <dbReference type="ChEBI" id="CHEBI:13193"/>
        <dbReference type="ChEBI" id="CHEBI:17499"/>
        <dbReference type="ChEBI" id="CHEBI:27247"/>
        <dbReference type="ChEBI" id="CHEBI:72991"/>
        <dbReference type="EC" id="1.3.99.33"/>
    </reaction>
</comment>
<name>A0AA37MZU9_9FIRM</name>
<dbReference type="Proteomes" id="UP001055185">
    <property type="component" value="Unassembled WGS sequence"/>
</dbReference>
<dbReference type="GO" id="GO:0010181">
    <property type="term" value="F:FMN binding"/>
    <property type="evidence" value="ECO:0007669"/>
    <property type="project" value="InterPro"/>
</dbReference>
<dbReference type="InterPro" id="IPR027477">
    <property type="entry name" value="Succ_DH/fumarate_Rdtase_cat_sf"/>
</dbReference>
<evidence type="ECO:0000313" key="11">
    <source>
        <dbReference type="EMBL" id="GJN65582.1"/>
    </source>
</evidence>
<dbReference type="Pfam" id="PF00890">
    <property type="entry name" value="FAD_binding_2"/>
    <property type="match status" value="1"/>
</dbReference>
<evidence type="ECO:0000256" key="8">
    <source>
        <dbReference type="ARBA" id="ARBA00049922"/>
    </source>
</evidence>
<dbReference type="Gene3D" id="3.90.700.10">
    <property type="entry name" value="Succinate dehydrogenase/fumarate reductase flavoprotein, catalytic domain"/>
    <property type="match status" value="1"/>
</dbReference>
<dbReference type="InterPro" id="IPR050315">
    <property type="entry name" value="FAD-oxidoreductase_2"/>
</dbReference>
<feature type="domain" description="FMN-binding" evidence="10">
    <location>
        <begin position="58"/>
        <end position="132"/>
    </location>
</feature>
<proteinExistence type="predicted"/>
<reference evidence="11" key="1">
    <citation type="journal article" date="2022" name="Int. J. Syst. Evol. Microbiol.">
        <title>Genome-based, phenotypic and chemotaxonomic classification of Faecalibacterium strains: proposal of three novel species Faecalibacterium duncaniae sp. nov., Faecalibacterium hattorii sp. nov. and Faecalibacterium gallinarum sp. nov. .</title>
        <authorList>
            <person name="Sakamoto M."/>
            <person name="Sakurai N."/>
            <person name="Tanno H."/>
            <person name="Iino T."/>
            <person name="Ohkuma M."/>
            <person name="Endo A."/>
        </authorList>
    </citation>
    <scope>NUCLEOTIDE SEQUENCE</scope>
    <source>
        <strain evidence="11">JCM 17207</strain>
    </source>
</reference>
<accession>A0AA37MZU9</accession>
<keyword evidence="9" id="KW-0732">Signal</keyword>
<evidence type="ECO:0000256" key="7">
    <source>
        <dbReference type="ARBA" id="ARBA00023002"/>
    </source>
</evidence>
<protein>
    <recommendedName>
        <fullName evidence="4">Urocanate reductase</fullName>
        <ecNumber evidence="3">1.3.99.33</ecNumber>
    </recommendedName>
</protein>
<dbReference type="InterPro" id="IPR003953">
    <property type="entry name" value="FAD-dep_OxRdtase_2_FAD-bd"/>
</dbReference>
<dbReference type="Gene3D" id="3.90.1010.20">
    <property type="match status" value="1"/>
</dbReference>
<organism evidence="11 12">
    <name type="scientific">Faecalibacterium gallinarum</name>
    <dbReference type="NCBI Taxonomy" id="2903556"/>
    <lineage>
        <taxon>Bacteria</taxon>
        <taxon>Bacillati</taxon>
        <taxon>Bacillota</taxon>
        <taxon>Clostridia</taxon>
        <taxon>Eubacteriales</taxon>
        <taxon>Oscillospiraceae</taxon>
        <taxon>Faecalibacterium</taxon>
    </lineage>
</organism>
<dbReference type="GO" id="GO:0033765">
    <property type="term" value="F:steroid dehydrogenase activity, acting on the CH-CH group of donors"/>
    <property type="evidence" value="ECO:0007669"/>
    <property type="project" value="UniProtKB-ARBA"/>
</dbReference>
<dbReference type="InterPro" id="IPR036188">
    <property type="entry name" value="FAD/NAD-bd_sf"/>
</dbReference>
<evidence type="ECO:0000256" key="1">
    <source>
        <dbReference type="ARBA" id="ARBA00001917"/>
    </source>
</evidence>
<dbReference type="InterPro" id="IPR006311">
    <property type="entry name" value="TAT_signal"/>
</dbReference>
<sequence>MSKIDRRSFLKKAVAGALGTGAAVALAGCSNAGSTSTGASSTAEAIYTPGTYTASAKGYDSEVTVTVTFDETRITNVVVDSSGETANVGAAAADKLAEQVLSAQSSAIDGVTGATNTSKAVKAAVADCISQASGGAIVEGGDVSVQEEITVGGNTDWLGQAPEIAESEIAQTLQTEILVVGAGNAGLMTAAHAAALGAEVLVIEKGISSMNERHWLGAVGTKAAKEAGVEVDKNKLVAELCRYASHRCDERLIRLWADNSGEAIDWYAEQVQKYHPDVKLHMEWDVGEGGHDTYYVPATMHNFQDDIPEHDYSEATSSYGLSSLTQLLTDNNGQVMYETTLVKLEYDGARVTGAIAKAADGSYLRIEASKGVALCCGGYAYNKQMLATLNPDAYISTVEADASSLNTGDGIKAAMWIGADKDPDPTAMLFDRGVIAPDQLSDGNWDKSGYFHLGSQPWLKVNLNGERFCNESVPYDFILHAAYMEPHHLYNTIYDSSWAEQIEQFQQIGCARIIPSKSGGKLQIFSLEAEQGLLAGMEAAGFIQSSDTLEGLAEKLNLPVDAFVATVQRYNELCAKGVDEDFGKESSRMLPLQNPPYYGCRQGASLLCTLDGLRINTRMQVLNTVGEPIEGLYAAGDCSGGFFAHNYPEYIVGVAVGRTLTEGYLLGGYLAQA</sequence>
<dbReference type="SUPFAM" id="SSF56425">
    <property type="entry name" value="Succinate dehydrogenase/fumarate reductase flavoprotein, catalytic domain"/>
    <property type="match status" value="1"/>
</dbReference>
<evidence type="ECO:0000313" key="12">
    <source>
        <dbReference type="Proteomes" id="UP001055185"/>
    </source>
</evidence>
<dbReference type="GO" id="GO:0008202">
    <property type="term" value="P:steroid metabolic process"/>
    <property type="evidence" value="ECO:0007669"/>
    <property type="project" value="UniProtKB-ARBA"/>
</dbReference>
<dbReference type="PROSITE" id="PS51318">
    <property type="entry name" value="TAT"/>
    <property type="match status" value="1"/>
</dbReference>
<dbReference type="AlphaFoldDB" id="A0AA37MZU9"/>
<dbReference type="Gene3D" id="3.50.50.60">
    <property type="entry name" value="FAD/NAD(P)-binding domain"/>
    <property type="match status" value="2"/>
</dbReference>